<accession>A0A9N8Q1Z6</accession>
<sequence length="134" mass="15744">MLHEMSRVGSETNPLNVSVSSVPDKGLLEIRRLIKFRNDLKELGANWVMEFSERSKYSRLLRSRKCSCFICARRLFLSNSDRKLVRSSFWKSMLMIWLFDKSNCSKFLIVLKPLLDIKLIPLLLRSSVFRLTRS</sequence>
<organism evidence="1 2">
    <name type="scientific">Chrysodeixis includens</name>
    <name type="common">Soybean looper</name>
    <name type="synonym">Pseudoplusia includens</name>
    <dbReference type="NCBI Taxonomy" id="689277"/>
    <lineage>
        <taxon>Eukaryota</taxon>
        <taxon>Metazoa</taxon>
        <taxon>Ecdysozoa</taxon>
        <taxon>Arthropoda</taxon>
        <taxon>Hexapoda</taxon>
        <taxon>Insecta</taxon>
        <taxon>Pterygota</taxon>
        <taxon>Neoptera</taxon>
        <taxon>Endopterygota</taxon>
        <taxon>Lepidoptera</taxon>
        <taxon>Glossata</taxon>
        <taxon>Ditrysia</taxon>
        <taxon>Noctuoidea</taxon>
        <taxon>Noctuidae</taxon>
        <taxon>Plusiinae</taxon>
        <taxon>Chrysodeixis</taxon>
    </lineage>
</organism>
<proteinExistence type="predicted"/>
<dbReference type="EMBL" id="LR824021">
    <property type="protein sequence ID" value="CAD0202981.1"/>
    <property type="molecule type" value="Genomic_DNA"/>
</dbReference>
<dbReference type="AlphaFoldDB" id="A0A9N8Q1Z6"/>
<name>A0A9N8Q1Z6_CHRIL</name>
<dbReference type="Proteomes" id="UP001154114">
    <property type="component" value="Chromosome 18"/>
</dbReference>
<evidence type="ECO:0000313" key="2">
    <source>
        <dbReference type="Proteomes" id="UP001154114"/>
    </source>
</evidence>
<reference evidence="1" key="1">
    <citation type="submission" date="2021-12" db="EMBL/GenBank/DDBJ databases">
        <authorList>
            <person name="King R."/>
        </authorList>
    </citation>
    <scope>NUCLEOTIDE SEQUENCE</scope>
</reference>
<gene>
    <name evidence="1" type="ORF">CINC_LOCUS4636</name>
</gene>
<keyword evidence="2" id="KW-1185">Reference proteome</keyword>
<evidence type="ECO:0000313" key="1">
    <source>
        <dbReference type="EMBL" id="CAD0202981.1"/>
    </source>
</evidence>
<protein>
    <submittedName>
        <fullName evidence="1">Uncharacterized protein</fullName>
    </submittedName>
</protein>